<dbReference type="InterPro" id="IPR027417">
    <property type="entry name" value="P-loop_NTPase"/>
</dbReference>
<dbReference type="AlphaFoldDB" id="A0A5P2DAU6"/>
<dbReference type="GO" id="GO:0003677">
    <property type="term" value="F:DNA binding"/>
    <property type="evidence" value="ECO:0007669"/>
    <property type="project" value="InterPro"/>
</dbReference>
<dbReference type="GO" id="GO:0004016">
    <property type="term" value="F:adenylate cyclase activity"/>
    <property type="evidence" value="ECO:0007669"/>
    <property type="project" value="TreeGrafter"/>
</dbReference>
<dbReference type="InterPro" id="IPR000792">
    <property type="entry name" value="Tscrpt_reg_LuxR_C"/>
</dbReference>
<dbReference type="Gene3D" id="1.10.10.10">
    <property type="entry name" value="Winged helix-like DNA-binding domain superfamily/Winged helix DNA-binding domain"/>
    <property type="match status" value="1"/>
</dbReference>
<dbReference type="Gene3D" id="1.25.40.10">
    <property type="entry name" value="Tetratricopeptide repeat domain"/>
    <property type="match status" value="1"/>
</dbReference>
<dbReference type="SMART" id="SM00421">
    <property type="entry name" value="HTH_LUXR"/>
    <property type="match status" value="1"/>
</dbReference>
<feature type="domain" description="HTH luxR-type" evidence="3">
    <location>
        <begin position="869"/>
        <end position="934"/>
    </location>
</feature>
<dbReference type="Pfam" id="PF13191">
    <property type="entry name" value="AAA_16"/>
    <property type="match status" value="1"/>
</dbReference>
<dbReference type="Pfam" id="PF00196">
    <property type="entry name" value="GerE"/>
    <property type="match status" value="1"/>
</dbReference>
<dbReference type="PRINTS" id="PR00038">
    <property type="entry name" value="HTHLUXR"/>
</dbReference>
<dbReference type="Proteomes" id="UP000325211">
    <property type="component" value="Chromosome"/>
</dbReference>
<evidence type="ECO:0000313" key="4">
    <source>
        <dbReference type="EMBL" id="QES51208.1"/>
    </source>
</evidence>
<name>A0A5P2DAU6_STRVZ</name>
<dbReference type="SUPFAM" id="SSF48452">
    <property type="entry name" value="TPR-like"/>
    <property type="match status" value="1"/>
</dbReference>
<dbReference type="OrthoDB" id="3178131at2"/>
<organism evidence="4 5">
    <name type="scientific">Streptomyces venezuelae</name>
    <dbReference type="NCBI Taxonomy" id="54571"/>
    <lineage>
        <taxon>Bacteria</taxon>
        <taxon>Bacillati</taxon>
        <taxon>Actinomycetota</taxon>
        <taxon>Actinomycetes</taxon>
        <taxon>Kitasatosporales</taxon>
        <taxon>Streptomycetaceae</taxon>
        <taxon>Streptomyces</taxon>
    </lineage>
</organism>
<evidence type="ECO:0000313" key="5">
    <source>
        <dbReference type="Proteomes" id="UP000325211"/>
    </source>
</evidence>
<evidence type="ECO:0000256" key="1">
    <source>
        <dbReference type="ARBA" id="ARBA00022741"/>
    </source>
</evidence>
<keyword evidence="2" id="KW-0067">ATP-binding</keyword>
<dbReference type="GO" id="GO:0005524">
    <property type="term" value="F:ATP binding"/>
    <property type="evidence" value="ECO:0007669"/>
    <property type="project" value="UniProtKB-KW"/>
</dbReference>
<dbReference type="PROSITE" id="PS50043">
    <property type="entry name" value="HTH_LUXR_2"/>
    <property type="match status" value="1"/>
</dbReference>
<dbReference type="PANTHER" id="PTHR16305:SF35">
    <property type="entry name" value="TRANSCRIPTIONAL ACTIVATOR DOMAIN"/>
    <property type="match status" value="1"/>
</dbReference>
<dbReference type="SUPFAM" id="SSF46894">
    <property type="entry name" value="C-terminal effector domain of the bipartite response regulators"/>
    <property type="match status" value="1"/>
</dbReference>
<evidence type="ECO:0000256" key="2">
    <source>
        <dbReference type="ARBA" id="ARBA00022840"/>
    </source>
</evidence>
<dbReference type="GO" id="GO:0006355">
    <property type="term" value="P:regulation of DNA-templated transcription"/>
    <property type="evidence" value="ECO:0007669"/>
    <property type="project" value="InterPro"/>
</dbReference>
<gene>
    <name evidence="4" type="ORF">DEJ50_28595</name>
</gene>
<dbReference type="RefSeq" id="WP_150210956.1">
    <property type="nucleotide sequence ID" value="NZ_CP029190.1"/>
</dbReference>
<dbReference type="GO" id="GO:0005737">
    <property type="term" value="C:cytoplasm"/>
    <property type="evidence" value="ECO:0007669"/>
    <property type="project" value="TreeGrafter"/>
</dbReference>
<keyword evidence="1" id="KW-0547">Nucleotide-binding</keyword>
<dbReference type="InterPro" id="IPR036388">
    <property type="entry name" value="WH-like_DNA-bd_sf"/>
</dbReference>
<dbReference type="PANTHER" id="PTHR16305">
    <property type="entry name" value="TESTICULAR SOLUBLE ADENYLYL CYCLASE"/>
    <property type="match status" value="1"/>
</dbReference>
<reference evidence="4 5" key="1">
    <citation type="submission" date="2018-05" db="EMBL/GenBank/DDBJ databases">
        <title>Streptomyces venezuelae.</title>
        <authorList>
            <person name="Kim W."/>
            <person name="Lee N."/>
            <person name="Cho B.-K."/>
        </authorList>
    </citation>
    <scope>NUCLEOTIDE SEQUENCE [LARGE SCALE GENOMIC DNA]</scope>
    <source>
        <strain evidence="4 5">ATCC 21782</strain>
    </source>
</reference>
<dbReference type="SUPFAM" id="SSF52540">
    <property type="entry name" value="P-loop containing nucleoside triphosphate hydrolases"/>
    <property type="match status" value="1"/>
</dbReference>
<dbReference type="InterPro" id="IPR041664">
    <property type="entry name" value="AAA_16"/>
</dbReference>
<accession>A0A5P2DAU6</accession>
<proteinExistence type="predicted"/>
<dbReference type="CDD" id="cd06170">
    <property type="entry name" value="LuxR_C_like"/>
    <property type="match status" value="1"/>
</dbReference>
<dbReference type="EMBL" id="CP029190">
    <property type="protein sequence ID" value="QES51208.1"/>
    <property type="molecule type" value="Genomic_DNA"/>
</dbReference>
<evidence type="ECO:0000259" key="3">
    <source>
        <dbReference type="PROSITE" id="PS50043"/>
    </source>
</evidence>
<dbReference type="InterPro" id="IPR016032">
    <property type="entry name" value="Sig_transdc_resp-reg_C-effctor"/>
</dbReference>
<sequence>MRREGAVLLERVHERELLEAGVRRAHRGNGGMVVLEGAAGLGKTSLLRGAREEAADLGFGILHARGCELERDFPWTVVRQLFECFLDGGHHGEGRNPMAGPAALAGGIFDYGQAETRTGPAVEEQLYAALHGLYWLCRNLAERQPLLLVIDDAQWADAASLRFVSYLANRLDDDPILVVLATSPAEEAAHSDLLRTACAAPLAELVTLSELTPDAVRQLTAETLGDTPDESFAEACHTLTGGNPQHLLELLREAERAGIAPVAADVPRIHGLAPGRAAQGVRRRLDRLPDRAIALARAVAVLRGQAEPQHCARVAGLDEDGASEAAGVLRDAGLLASGTPYAFNRPVIRQVVYEGIPARLRNAAHRTAAECLSTDPATAVPAAEHLCRTDPGPDRWAADVLRAASSRLVGQGDPQSAARYLRRAMGELSAHETDASFWAELGAAELRAHEPAAVECLTEALHRRPRPDLERAIRLDLAQALAAAGRPDEAAETLSGHTSAGGSQLWALGAVLHRLFATTQAPCPSGPHVEDRATLCAHAAAEALSRGRPLHRVARLSAAAVADGARLGPHDVELPPASIAAWVLAQCGDPVSAERVLNEVIVAASRAGHLLASATAESLRAMVLLDTGRITEAADAARSLLGRTGAKDLETVHVPLATAVLIHCMIEQNRAGEAADLLARQGLADGLHGGAVYLPVRVARGRLFAALGRTREAVREFLDCRRLAQKGPWRHFCATGGWFVDGVRALALGVGASAARTLAFDEVKRASSLGAAQPLAAALCAYGEIVGGDKGIRRMEQADHLLAELPLPLDRARVLLALGGALRRGGDRLGARQRLTAAAELARGCGAESLENAAHAELRLTGARPAPATSKDAAALTPAEQRVADKASEGLTNKEIAQALFITVKTVEWHLGQAYSKLGIRKRSELARALSPVGAVPAPLRHSA</sequence>
<protein>
    <recommendedName>
        <fullName evidence="3">HTH luxR-type domain-containing protein</fullName>
    </recommendedName>
</protein>
<dbReference type="InterPro" id="IPR011990">
    <property type="entry name" value="TPR-like_helical_dom_sf"/>
</dbReference>